<keyword evidence="1" id="KW-0378">Hydrolase</keyword>
<keyword evidence="4" id="KW-1185">Reference proteome</keyword>
<proteinExistence type="inferred from homology"/>
<protein>
    <recommendedName>
        <fullName evidence="1">Lipid A deacylase</fullName>
        <ecNumber evidence="1">3.1.1.77</ecNumber>
    </recommendedName>
    <alternativeName>
        <fullName evidence="1">LPS 3-O-deacylase</fullName>
    </alternativeName>
    <alternativeName>
        <fullName evidence="1">Outer membrane enzyme</fullName>
    </alternativeName>
</protein>
<organism evidence="3 4">
    <name type="scientific">Halopseudomonas salina</name>
    <dbReference type="NCBI Taxonomy" id="1323744"/>
    <lineage>
        <taxon>Bacteria</taxon>
        <taxon>Pseudomonadati</taxon>
        <taxon>Pseudomonadota</taxon>
        <taxon>Gammaproteobacteria</taxon>
        <taxon>Pseudomonadales</taxon>
        <taxon>Pseudomonadaceae</taxon>
        <taxon>Halopseudomonas</taxon>
    </lineage>
</organism>
<feature type="signal peptide" evidence="2">
    <location>
        <begin position="1"/>
        <end position="23"/>
    </location>
</feature>
<dbReference type="Proteomes" id="UP000638188">
    <property type="component" value="Unassembled WGS sequence"/>
</dbReference>
<comment type="subcellular location">
    <subcellularLocation>
        <location evidence="1">Cell outer membrane</location>
        <topology evidence="1">Multi-pass membrane protein</topology>
    </subcellularLocation>
</comment>
<dbReference type="PIRSF" id="PIRSF029681">
    <property type="entry name" value="PagL"/>
    <property type="match status" value="1"/>
</dbReference>
<sequence length="175" mass="18977">MKKCRLWLGSAILGAMAFQPALAERGLTAELGQTSGSDMVYRLGMQFDFGKPIWQSDSGSVQLEGYWDAGITRWGGENATSASITPIFQMRFGQGAGPIPFIEAGIGAAVFSETEFKEADRDLGSAFQFEDLIGAGLRFDSGTQAGIRLYHYSNAGLKEPNQGINKVALYYRMAI</sequence>
<comment type="caution">
    <text evidence="3">The sequence shown here is derived from an EMBL/GenBank/DDBJ whole genome shotgun (WGS) entry which is preliminary data.</text>
</comment>
<feature type="chain" id="PRO_5045354431" description="Lipid A deacylase" evidence="2">
    <location>
        <begin position="24"/>
        <end position="175"/>
    </location>
</feature>
<reference evidence="4" key="1">
    <citation type="journal article" date="2019" name="Int. J. Syst. Evol. Microbiol.">
        <title>The Global Catalogue of Microorganisms (GCM) 10K type strain sequencing project: providing services to taxonomists for standard genome sequencing and annotation.</title>
        <authorList>
            <consortium name="The Broad Institute Genomics Platform"/>
            <consortium name="The Broad Institute Genome Sequencing Center for Infectious Disease"/>
            <person name="Wu L."/>
            <person name="Ma J."/>
        </authorList>
    </citation>
    <scope>NUCLEOTIDE SEQUENCE [LARGE SCALE GENOMIC DNA]</scope>
    <source>
        <strain evidence="4">CGMCC 1.12482</strain>
    </source>
</reference>
<dbReference type="InterPro" id="IPR018550">
    <property type="entry name" value="Lipid-A_deacylase-rel"/>
</dbReference>
<keyword evidence="1" id="KW-0472">Membrane</keyword>
<comment type="subunit">
    <text evidence="1">Homodimer.</text>
</comment>
<dbReference type="Gene3D" id="2.40.160.20">
    <property type="match status" value="1"/>
</dbReference>
<comment type="catalytic activity">
    <reaction evidence="1">
        <text>a 3-(acyloxy)acyl derivative of bacterial toxin + H2O = a 3-hydroxyacyl derivative of bacterial toxin + a fatty acid + H(+)</text>
        <dbReference type="Rhea" id="RHEA:12032"/>
        <dbReference type="ChEBI" id="CHEBI:15377"/>
        <dbReference type="ChEBI" id="CHEBI:15378"/>
        <dbReference type="ChEBI" id="CHEBI:28868"/>
        <dbReference type="ChEBI" id="CHEBI:136853"/>
        <dbReference type="ChEBI" id="CHEBI:140675"/>
        <dbReference type="EC" id="3.1.1.77"/>
    </reaction>
</comment>
<name>A0ABQ1Q2Y2_9GAMM</name>
<comment type="function">
    <text evidence="1">Has lipid A 3-O-deacylase activity. Hydrolyzes the ester bond at the 3 position of lipid A, a bioactive component of lipopolysaccharide (LPS), thereby releasing the primary fatty acyl moiety.</text>
</comment>
<dbReference type="EC" id="3.1.1.77" evidence="1"/>
<dbReference type="EMBL" id="BMFF01000009">
    <property type="protein sequence ID" value="GGD11590.1"/>
    <property type="molecule type" value="Genomic_DNA"/>
</dbReference>
<keyword evidence="1" id="KW-0998">Cell outer membrane</keyword>
<gene>
    <name evidence="3" type="ORF">GCM10007418_33230</name>
</gene>
<accession>A0ABQ1Q2Y2</accession>
<evidence type="ECO:0000256" key="2">
    <source>
        <dbReference type="SAM" id="SignalP"/>
    </source>
</evidence>
<evidence type="ECO:0000313" key="4">
    <source>
        <dbReference type="Proteomes" id="UP000638188"/>
    </source>
</evidence>
<comment type="similarity">
    <text evidence="1">Belongs to the PagL family.</text>
</comment>
<evidence type="ECO:0000256" key="1">
    <source>
        <dbReference type="PIRNR" id="PIRNR029681"/>
    </source>
</evidence>
<dbReference type="RefSeq" id="WP_150279157.1">
    <property type="nucleotide sequence ID" value="NZ_BMFF01000009.1"/>
</dbReference>
<evidence type="ECO:0000313" key="3">
    <source>
        <dbReference type="EMBL" id="GGD11590.1"/>
    </source>
</evidence>
<keyword evidence="2" id="KW-0732">Signal</keyword>
<dbReference type="Pfam" id="PF09411">
    <property type="entry name" value="PagL"/>
    <property type="match status" value="1"/>
</dbReference>